<dbReference type="PANTHER" id="PTHR35535:SF2">
    <property type="entry name" value="DUF306 DOMAIN-CONTAINING PROTEIN"/>
    <property type="match status" value="1"/>
</dbReference>
<dbReference type="Gene3D" id="2.40.128.270">
    <property type="match status" value="1"/>
</dbReference>
<dbReference type="AlphaFoldDB" id="A0A2R8BHL0"/>
<evidence type="ECO:0000259" key="1">
    <source>
        <dbReference type="Pfam" id="PF03724"/>
    </source>
</evidence>
<protein>
    <recommendedName>
        <fullName evidence="1">DUF306 domain-containing protein</fullName>
    </recommendedName>
</protein>
<dbReference type="OrthoDB" id="7777568at2"/>
<proteinExistence type="predicted"/>
<evidence type="ECO:0000313" key="3">
    <source>
        <dbReference type="Proteomes" id="UP000244880"/>
    </source>
</evidence>
<keyword evidence="3" id="KW-1185">Reference proteome</keyword>
<dbReference type="EMBL" id="OMOR01000001">
    <property type="protein sequence ID" value="SPH22586.1"/>
    <property type="molecule type" value="Genomic_DNA"/>
</dbReference>
<name>A0A2R8BHL0_9RHOB</name>
<evidence type="ECO:0000313" key="2">
    <source>
        <dbReference type="EMBL" id="SPH22586.1"/>
    </source>
</evidence>
<dbReference type="InterPro" id="IPR005184">
    <property type="entry name" value="DUF306_Meta_HslJ"/>
</dbReference>
<sequence>MKYLAFVLAFYATACTSDDVSQYDSTADTVWTLVTLDGTPFPAKATLTFPTSGQLAGRAPCNAYRAEQTAPYPAFAAGPILSTKAACPNLPLEQRYLKALGEVTHADITKTTLILTSTNGRTLQFKPDD</sequence>
<dbReference type="Pfam" id="PF03724">
    <property type="entry name" value="META"/>
    <property type="match status" value="1"/>
</dbReference>
<dbReference type="InterPro" id="IPR053147">
    <property type="entry name" value="Hsp_HslJ-like"/>
</dbReference>
<organism evidence="2 3">
    <name type="scientific">Ascidiaceihabitans donghaensis</name>
    <dbReference type="NCBI Taxonomy" id="1510460"/>
    <lineage>
        <taxon>Bacteria</taxon>
        <taxon>Pseudomonadati</taxon>
        <taxon>Pseudomonadota</taxon>
        <taxon>Alphaproteobacteria</taxon>
        <taxon>Rhodobacterales</taxon>
        <taxon>Paracoccaceae</taxon>
        <taxon>Ascidiaceihabitans</taxon>
    </lineage>
</organism>
<dbReference type="RefSeq" id="WP_108829511.1">
    <property type="nucleotide sequence ID" value="NZ_OMOR01000001.1"/>
</dbReference>
<reference evidence="2 3" key="1">
    <citation type="submission" date="2018-03" db="EMBL/GenBank/DDBJ databases">
        <authorList>
            <person name="Keele B.F."/>
        </authorList>
    </citation>
    <scope>NUCLEOTIDE SEQUENCE [LARGE SCALE GENOMIC DNA]</scope>
    <source>
        <strain evidence="2 3">CECT 8599</strain>
    </source>
</reference>
<accession>A0A2R8BHL0</accession>
<dbReference type="InterPro" id="IPR038670">
    <property type="entry name" value="HslJ-like_sf"/>
</dbReference>
<feature type="domain" description="DUF306" evidence="1">
    <location>
        <begin position="26"/>
        <end position="126"/>
    </location>
</feature>
<gene>
    <name evidence="2" type="ORF">ASD8599_03329</name>
</gene>
<dbReference type="PANTHER" id="PTHR35535">
    <property type="entry name" value="HEAT SHOCK PROTEIN HSLJ"/>
    <property type="match status" value="1"/>
</dbReference>
<dbReference type="Proteomes" id="UP000244880">
    <property type="component" value="Unassembled WGS sequence"/>
</dbReference>